<name>A0A812TWA1_SYMPI</name>
<evidence type="ECO:0000313" key="3">
    <source>
        <dbReference type="Proteomes" id="UP000649617"/>
    </source>
</evidence>
<evidence type="ECO:0000256" key="1">
    <source>
        <dbReference type="SAM" id="MobiDB-lite"/>
    </source>
</evidence>
<dbReference type="OrthoDB" id="390285at2759"/>
<dbReference type="AlphaFoldDB" id="A0A812TWA1"/>
<dbReference type="Proteomes" id="UP000649617">
    <property type="component" value="Unassembled WGS sequence"/>
</dbReference>
<comment type="caution">
    <text evidence="2">The sequence shown here is derived from an EMBL/GenBank/DDBJ whole genome shotgun (WGS) entry which is preliminary data.</text>
</comment>
<reference evidence="2" key="1">
    <citation type="submission" date="2021-02" db="EMBL/GenBank/DDBJ databases">
        <authorList>
            <person name="Dougan E. K."/>
            <person name="Rhodes N."/>
            <person name="Thang M."/>
            <person name="Chan C."/>
        </authorList>
    </citation>
    <scope>NUCLEOTIDE SEQUENCE</scope>
</reference>
<gene>
    <name evidence="2" type="ORF">SPIL2461_LOCUS14744</name>
</gene>
<feature type="region of interest" description="Disordered" evidence="1">
    <location>
        <begin position="170"/>
        <end position="210"/>
    </location>
</feature>
<evidence type="ECO:0000313" key="2">
    <source>
        <dbReference type="EMBL" id="CAE7554390.1"/>
    </source>
</evidence>
<accession>A0A812TWA1</accession>
<protein>
    <submittedName>
        <fullName evidence="2">Uncharacterized protein</fullName>
    </submittedName>
</protein>
<proteinExistence type="predicted"/>
<sequence>MASSAPQVDVILSVVTNEMRSVRSEFDKKLNAVVLANIEYQEGEDQVLEGHKERGRALAEAERRLKSEGPTSRETQEIEDKLKRLQDSQQQSMLKIAGLRSAHKHAEAQANFAVEKLKRMQSEVSNIIDQVVYQQSRLDYLLVHKAAMDHQNADPGSFQAIVSVGAEKDKKPKLKAGATLPSRQMTERTPGPDSGAEASHAPDSSDEVNTSRIARLGKKLVDLDGQVHRSITEVKADIESVNQTLLSFLEFLPRRLRRMLQKQLFPDPEEEVEAVKTETKHNDNKKVNFSDHVETRTFLVEDDSRLPWQLVGEADIKWSWCFKPRDEMGRDLAMCLQQFDNDREEFEAKVVQWIGGGMAGVGSLPLRSSMAVGSFRDNLSLDGLMSMSMGMGGFDDVGVAGPQLLHFEERLERLGTELFNMKRAQDVDHVRKVDKEDLQQVVARLGAIEKLNVPDLKIRIEALEGDTKFNAQNLVEVREKLFKVESVAAPRSELTKVQTGFEEMRSDHQAMKVELKEASASMYNSNRKFIHELQEVKAWTQNSIAVLHKQKVEVPDLAAITDKVLKLEQSIKDNRRILGDGGGQELNAVVRRIILNLEDKIMVLEKKIDALADGRSHKDIARNESPACKHQHGASFQSSEMQEAAMQSMSEELTAMTDAVARLKQDISVSKVHIDEMAEQGQQNLELASRLHVYVQSSSIEGMDDEGTALSLNRVQVMIAAAARQLVAGNKWITKEIFDSRLDQIRGEYLKELRQIQARLEDQSGSKALQGVTPVVTVSSKLPKMMLQHMPNEASAGMHAEAPDRLGTAPAGRTRAIPAIALPLSARSGGLRPATVDSRPRKGRDR</sequence>
<dbReference type="EMBL" id="CAJNIZ010034658">
    <property type="protein sequence ID" value="CAE7554390.1"/>
    <property type="molecule type" value="Genomic_DNA"/>
</dbReference>
<organism evidence="2 3">
    <name type="scientific">Symbiodinium pilosum</name>
    <name type="common">Dinoflagellate</name>
    <dbReference type="NCBI Taxonomy" id="2952"/>
    <lineage>
        <taxon>Eukaryota</taxon>
        <taxon>Sar</taxon>
        <taxon>Alveolata</taxon>
        <taxon>Dinophyceae</taxon>
        <taxon>Suessiales</taxon>
        <taxon>Symbiodiniaceae</taxon>
        <taxon>Symbiodinium</taxon>
    </lineage>
</organism>
<keyword evidence="3" id="KW-1185">Reference proteome</keyword>